<dbReference type="GO" id="GO:0006629">
    <property type="term" value="P:lipid metabolic process"/>
    <property type="evidence" value="ECO:0007669"/>
    <property type="project" value="UniProtKB-ARBA"/>
</dbReference>
<evidence type="ECO:0000256" key="6">
    <source>
        <dbReference type="RuleBase" id="RU000461"/>
    </source>
</evidence>
<evidence type="ECO:0000313" key="8">
    <source>
        <dbReference type="Proteomes" id="UP000195402"/>
    </source>
</evidence>
<evidence type="ECO:0000256" key="4">
    <source>
        <dbReference type="ARBA" id="ARBA00023004"/>
    </source>
</evidence>
<keyword evidence="5 6" id="KW-0349">Heme</keyword>
<dbReference type="InterPro" id="IPR002401">
    <property type="entry name" value="Cyt_P450_E_grp-I"/>
</dbReference>
<dbReference type="PRINTS" id="PR00463">
    <property type="entry name" value="EP450I"/>
</dbReference>
<sequence length="488" mass="55685">MSHSWIGGLYFKHHSQGIDYWLFLGTLPSLLWNSNRLPEWLTEVFSSLGTGSFFIDGPIFSKLCYLVTCHPKNIEYILKTNFNNFPKGPDFKEVFNILGDGIFNVDSDQWKVQRRMAHAGFISAEFKTLVANMSQQVVEEQLVPFLDHVAKNGSTIDLQDVCSRFAFDSNISVIFGRHENYLSIELPSSVLAKAVDDAQEAILYRHAMPIFLWKFLSWLGIGRERKLSEAHKTVDVLFQEYISQKREDLIKGVETVDLLSSYIKSSDDLAKSDKFLRDAMLSLFIAGRDTIASGLIWFFWLVSKTPSVEMKILEELKQLLLFSKKRDDDQIEIKWPCIFDSDDLKGLVYLHAALCESLRLYPPLPLNSKSVVKEDVLPDGSLVKPGMQIILSFFSVGRMPWIWGEDCLEFKPERWIDDDGKLLTIEHMPKFFAFNAGPRTCLGKDISFTQMKSAVTAVLFNFHVQVVEGHHTLPLPPAQHQTPRPPPV</sequence>
<feature type="binding site" description="axial binding residue" evidence="5">
    <location>
        <position position="441"/>
    </location>
    <ligand>
        <name>heme</name>
        <dbReference type="ChEBI" id="CHEBI:30413"/>
    </ligand>
    <ligandPart>
        <name>Fe</name>
        <dbReference type="ChEBI" id="CHEBI:18248"/>
    </ligandPart>
</feature>
<dbReference type="PROSITE" id="PS00086">
    <property type="entry name" value="CYTOCHROME_P450"/>
    <property type="match status" value="1"/>
</dbReference>
<evidence type="ECO:0000256" key="5">
    <source>
        <dbReference type="PIRSR" id="PIRSR602401-1"/>
    </source>
</evidence>
<evidence type="ECO:0000256" key="2">
    <source>
        <dbReference type="ARBA" id="ARBA00022723"/>
    </source>
</evidence>
<keyword evidence="8" id="KW-1185">Reference proteome</keyword>
<dbReference type="InterPro" id="IPR036396">
    <property type="entry name" value="Cyt_P450_sf"/>
</dbReference>
<dbReference type="PRINTS" id="PR00385">
    <property type="entry name" value="P450"/>
</dbReference>
<dbReference type="EMBL" id="MVGT01004510">
    <property type="protein sequence ID" value="OUZ99322.1"/>
    <property type="molecule type" value="Genomic_DNA"/>
</dbReference>
<dbReference type="STRING" id="56857.A0A200PM94"/>
<reference evidence="7 8" key="1">
    <citation type="journal article" date="2017" name="Mol. Plant">
        <title>The Genome of Medicinal Plant Macleaya cordata Provides New Insights into Benzylisoquinoline Alkaloids Metabolism.</title>
        <authorList>
            <person name="Liu X."/>
            <person name="Liu Y."/>
            <person name="Huang P."/>
            <person name="Ma Y."/>
            <person name="Qing Z."/>
            <person name="Tang Q."/>
            <person name="Cao H."/>
            <person name="Cheng P."/>
            <person name="Zheng Y."/>
            <person name="Yuan Z."/>
            <person name="Zhou Y."/>
            <person name="Liu J."/>
            <person name="Tang Z."/>
            <person name="Zhuo Y."/>
            <person name="Zhang Y."/>
            <person name="Yu L."/>
            <person name="Huang J."/>
            <person name="Yang P."/>
            <person name="Peng Q."/>
            <person name="Zhang J."/>
            <person name="Jiang W."/>
            <person name="Zhang Z."/>
            <person name="Lin K."/>
            <person name="Ro D.K."/>
            <person name="Chen X."/>
            <person name="Xiong X."/>
            <person name="Shang Y."/>
            <person name="Huang S."/>
            <person name="Zeng J."/>
        </authorList>
    </citation>
    <scope>NUCLEOTIDE SEQUENCE [LARGE SCALE GENOMIC DNA]</scope>
    <source>
        <strain evidence="8">cv. BLH2017</strain>
        <tissue evidence="7">Root</tissue>
    </source>
</reference>
<dbReference type="CDD" id="cd11064">
    <property type="entry name" value="CYP86A"/>
    <property type="match status" value="1"/>
</dbReference>
<gene>
    <name evidence="7" type="ORF">BVC80_715g19</name>
</gene>
<dbReference type="SUPFAM" id="SSF48264">
    <property type="entry name" value="Cytochrome P450"/>
    <property type="match status" value="1"/>
</dbReference>
<keyword evidence="2 5" id="KW-0479">Metal-binding</keyword>
<accession>A0A200PM94</accession>
<dbReference type="PANTHER" id="PTHR24296">
    <property type="entry name" value="CYTOCHROME P450"/>
    <property type="match status" value="1"/>
</dbReference>
<keyword evidence="3 6" id="KW-0560">Oxidoreductase</keyword>
<keyword evidence="6" id="KW-0503">Monooxygenase</keyword>
<dbReference type="InParanoid" id="A0A200PM94"/>
<comment type="similarity">
    <text evidence="1 6">Belongs to the cytochrome P450 family.</text>
</comment>
<organism evidence="7 8">
    <name type="scientific">Macleaya cordata</name>
    <name type="common">Five-seeded plume-poppy</name>
    <name type="synonym">Bocconia cordata</name>
    <dbReference type="NCBI Taxonomy" id="56857"/>
    <lineage>
        <taxon>Eukaryota</taxon>
        <taxon>Viridiplantae</taxon>
        <taxon>Streptophyta</taxon>
        <taxon>Embryophyta</taxon>
        <taxon>Tracheophyta</taxon>
        <taxon>Spermatophyta</taxon>
        <taxon>Magnoliopsida</taxon>
        <taxon>Ranunculales</taxon>
        <taxon>Papaveraceae</taxon>
        <taxon>Papaveroideae</taxon>
        <taxon>Macleaya</taxon>
    </lineage>
</organism>
<evidence type="ECO:0000313" key="7">
    <source>
        <dbReference type="EMBL" id="OUZ99322.1"/>
    </source>
</evidence>
<evidence type="ECO:0000256" key="3">
    <source>
        <dbReference type="ARBA" id="ARBA00023002"/>
    </source>
</evidence>
<dbReference type="GO" id="GO:0005506">
    <property type="term" value="F:iron ion binding"/>
    <property type="evidence" value="ECO:0007669"/>
    <property type="project" value="InterPro"/>
</dbReference>
<dbReference type="InterPro" id="IPR001128">
    <property type="entry name" value="Cyt_P450"/>
</dbReference>
<name>A0A200PM94_MACCD</name>
<dbReference type="Proteomes" id="UP000195402">
    <property type="component" value="Unassembled WGS sequence"/>
</dbReference>
<dbReference type="OrthoDB" id="1470350at2759"/>
<dbReference type="GO" id="GO:0004497">
    <property type="term" value="F:monooxygenase activity"/>
    <property type="evidence" value="ECO:0007669"/>
    <property type="project" value="UniProtKB-KW"/>
</dbReference>
<comment type="cofactor">
    <cofactor evidence="5">
        <name>heme</name>
        <dbReference type="ChEBI" id="CHEBI:30413"/>
    </cofactor>
</comment>
<dbReference type="InterPro" id="IPR017972">
    <property type="entry name" value="Cyt_P450_CS"/>
</dbReference>
<dbReference type="GO" id="GO:0020037">
    <property type="term" value="F:heme binding"/>
    <property type="evidence" value="ECO:0007669"/>
    <property type="project" value="InterPro"/>
</dbReference>
<dbReference type="OMA" id="CAKYILA"/>
<evidence type="ECO:0000256" key="1">
    <source>
        <dbReference type="ARBA" id="ARBA00010617"/>
    </source>
</evidence>
<proteinExistence type="inferred from homology"/>
<dbReference type="FunCoup" id="A0A200PM94">
    <property type="interactions" value="184"/>
</dbReference>
<dbReference type="GO" id="GO:0016705">
    <property type="term" value="F:oxidoreductase activity, acting on paired donors, with incorporation or reduction of molecular oxygen"/>
    <property type="evidence" value="ECO:0007669"/>
    <property type="project" value="InterPro"/>
</dbReference>
<dbReference type="GO" id="GO:0033075">
    <property type="term" value="P:isoquinoline alkaloid biosynthetic process"/>
    <property type="evidence" value="ECO:0007669"/>
    <property type="project" value="UniProtKB-ARBA"/>
</dbReference>
<dbReference type="Gene3D" id="1.10.630.10">
    <property type="entry name" value="Cytochrome P450"/>
    <property type="match status" value="1"/>
</dbReference>
<dbReference type="Pfam" id="PF00067">
    <property type="entry name" value="p450"/>
    <property type="match status" value="1"/>
</dbReference>
<dbReference type="AlphaFoldDB" id="A0A200PM94"/>
<comment type="caution">
    <text evidence="7">The sequence shown here is derived from an EMBL/GenBank/DDBJ whole genome shotgun (WGS) entry which is preliminary data.</text>
</comment>
<keyword evidence="4 5" id="KW-0408">Iron</keyword>
<protein>
    <submittedName>
        <fullName evidence="7">Cytochrome P450</fullName>
    </submittedName>
</protein>